<proteinExistence type="predicted"/>
<organism evidence="1 2">
    <name type="scientific">Tritrichomonas musculus</name>
    <dbReference type="NCBI Taxonomy" id="1915356"/>
    <lineage>
        <taxon>Eukaryota</taxon>
        <taxon>Metamonada</taxon>
        <taxon>Parabasalia</taxon>
        <taxon>Tritrichomonadida</taxon>
        <taxon>Tritrichomonadidae</taxon>
        <taxon>Tritrichomonas</taxon>
    </lineage>
</organism>
<evidence type="ECO:0008006" key="3">
    <source>
        <dbReference type="Google" id="ProtNLM"/>
    </source>
</evidence>
<dbReference type="Proteomes" id="UP001470230">
    <property type="component" value="Unassembled WGS sequence"/>
</dbReference>
<dbReference type="EMBL" id="JAPFFF010000075">
    <property type="protein sequence ID" value="KAK8835715.1"/>
    <property type="molecule type" value="Genomic_DNA"/>
</dbReference>
<evidence type="ECO:0000313" key="1">
    <source>
        <dbReference type="EMBL" id="KAK8835715.1"/>
    </source>
</evidence>
<keyword evidence="2" id="KW-1185">Reference proteome</keyword>
<protein>
    <recommendedName>
        <fullName evidence="3">Beta-lactamase</fullName>
    </recommendedName>
</protein>
<name>A0ABR2GR43_9EUKA</name>
<dbReference type="InterPro" id="IPR011990">
    <property type="entry name" value="TPR-like_helical_dom_sf"/>
</dbReference>
<comment type="caution">
    <text evidence="1">The sequence shown here is derived from an EMBL/GenBank/DDBJ whole genome shotgun (WGS) entry which is preliminary data.</text>
</comment>
<dbReference type="Gene3D" id="1.25.40.10">
    <property type="entry name" value="Tetratricopeptide repeat domain"/>
    <property type="match status" value="1"/>
</dbReference>
<dbReference type="Pfam" id="PF08238">
    <property type="entry name" value="Sel1"/>
    <property type="match status" value="3"/>
</dbReference>
<dbReference type="SUPFAM" id="SSF81901">
    <property type="entry name" value="HCP-like"/>
    <property type="match status" value="1"/>
</dbReference>
<accession>A0ABR2GR43</accession>
<dbReference type="SMART" id="SM00671">
    <property type="entry name" value="SEL1"/>
    <property type="match status" value="2"/>
</dbReference>
<reference evidence="1 2" key="1">
    <citation type="submission" date="2024-04" db="EMBL/GenBank/DDBJ databases">
        <title>Tritrichomonas musculus Genome.</title>
        <authorList>
            <person name="Alves-Ferreira E."/>
            <person name="Grigg M."/>
            <person name="Lorenzi H."/>
            <person name="Galac M."/>
        </authorList>
    </citation>
    <scope>NUCLEOTIDE SEQUENCE [LARGE SCALE GENOMIC DNA]</scope>
    <source>
        <strain evidence="1 2">EAF2021</strain>
    </source>
</reference>
<evidence type="ECO:0000313" key="2">
    <source>
        <dbReference type="Proteomes" id="UP001470230"/>
    </source>
</evidence>
<sequence length="116" mass="13301">MESCNDATKQYIVAKCLIEGQENFPQNTEIAVKYFEQAIGGGNLDAVKDYSNYLIKGKIIPQDLDKAKKILENRLKDHDETVQFLYGKILKKEKKFIEAKKYFKKSCEAGHGEAMY</sequence>
<dbReference type="InterPro" id="IPR006597">
    <property type="entry name" value="Sel1-like"/>
</dbReference>
<gene>
    <name evidence="1" type="ORF">M9Y10_040533</name>
</gene>